<dbReference type="Pfam" id="PF07800">
    <property type="entry name" value="DUF1644"/>
    <property type="match status" value="1"/>
</dbReference>
<keyword evidence="3" id="KW-1185">Reference proteome</keyword>
<dbReference type="PANTHER" id="PTHR31197:SF40">
    <property type="entry name" value="ZINC FINGER, RING_FYVE_PHD-TYPE"/>
    <property type="match status" value="1"/>
</dbReference>
<evidence type="ECO:0000313" key="3">
    <source>
        <dbReference type="Proteomes" id="UP000827721"/>
    </source>
</evidence>
<comment type="caution">
    <text evidence="2">The sequence shown here is derived from an EMBL/GenBank/DDBJ whole genome shotgun (WGS) entry which is preliminary data.</text>
</comment>
<evidence type="ECO:0000313" key="2">
    <source>
        <dbReference type="EMBL" id="KAH7565093.1"/>
    </source>
</evidence>
<dbReference type="InterPro" id="IPR012866">
    <property type="entry name" value="DUF1644"/>
</dbReference>
<feature type="compositionally biased region" description="Low complexity" evidence="1">
    <location>
        <begin position="17"/>
        <end position="27"/>
    </location>
</feature>
<reference evidence="2 3" key="1">
    <citation type="submission" date="2021-02" db="EMBL/GenBank/DDBJ databases">
        <title>Plant Genome Project.</title>
        <authorList>
            <person name="Zhang R.-G."/>
        </authorList>
    </citation>
    <scope>NUCLEOTIDE SEQUENCE [LARGE SCALE GENOMIC DNA]</scope>
    <source>
        <tissue evidence="2">Leaves</tissue>
    </source>
</reference>
<evidence type="ECO:0008006" key="4">
    <source>
        <dbReference type="Google" id="ProtNLM"/>
    </source>
</evidence>
<evidence type="ECO:0000256" key="1">
    <source>
        <dbReference type="SAM" id="MobiDB-lite"/>
    </source>
</evidence>
<protein>
    <recommendedName>
        <fullName evidence="4">Zinc finger, RING/FYVE/PHD-type</fullName>
    </recommendedName>
</protein>
<dbReference type="EMBL" id="JAFEMO010000009">
    <property type="protein sequence ID" value="KAH7565093.1"/>
    <property type="molecule type" value="Genomic_DNA"/>
</dbReference>
<accession>A0ABQ8HL90</accession>
<dbReference type="Proteomes" id="UP000827721">
    <property type="component" value="Unassembled WGS sequence"/>
</dbReference>
<organism evidence="2 3">
    <name type="scientific">Xanthoceras sorbifolium</name>
    <dbReference type="NCBI Taxonomy" id="99658"/>
    <lineage>
        <taxon>Eukaryota</taxon>
        <taxon>Viridiplantae</taxon>
        <taxon>Streptophyta</taxon>
        <taxon>Embryophyta</taxon>
        <taxon>Tracheophyta</taxon>
        <taxon>Spermatophyta</taxon>
        <taxon>Magnoliopsida</taxon>
        <taxon>eudicotyledons</taxon>
        <taxon>Gunneridae</taxon>
        <taxon>Pentapetalae</taxon>
        <taxon>rosids</taxon>
        <taxon>malvids</taxon>
        <taxon>Sapindales</taxon>
        <taxon>Sapindaceae</taxon>
        <taxon>Xanthoceroideae</taxon>
        <taxon>Xanthoceras</taxon>
    </lineage>
</organism>
<proteinExistence type="predicted"/>
<dbReference type="Gene3D" id="3.30.40.10">
    <property type="entry name" value="Zinc/RING finger domain, C3HC4 (zinc finger)"/>
    <property type="match status" value="1"/>
</dbReference>
<sequence length="374" mass="43856">MPKDRRVQSLSFDRSRASPYPCSSSSRGNKQYKNGLPSGSLEDTKEWEEVRCPICLEHPHNTVLLQCSSYEKGCRPYMCDTSYRHSNCLDQFFKTSELTPSNETEQENPPRSVNPSITREEAALPGQSRHDMRLLQPNLSCPLCRGEIYGYMVVEAARKFMNSKVRSCSCENCDFSGTYSALRKHARSEHPSIRPTEVDPARQHHWQWLERIRGFRDFLSFMQPMIGEHNSEIGVSSDDPSNFVLFLLGTYLIHEVEEFLGRGTEQLHGNQSSPGSLRFRHSMETNHAPRSRWSNNLRSGWTHDGRYNTETNRDPRRDPRWNYNLREERANHGRYNVETNRYPRWNDNQHPWRTNNSQGLLWRGQRRRTFNNQR</sequence>
<feature type="region of interest" description="Disordered" evidence="1">
    <location>
        <begin position="1"/>
        <end position="40"/>
    </location>
</feature>
<name>A0ABQ8HL90_9ROSI</name>
<gene>
    <name evidence="2" type="ORF">JRO89_XS09G0131200</name>
</gene>
<dbReference type="InterPro" id="IPR013083">
    <property type="entry name" value="Znf_RING/FYVE/PHD"/>
</dbReference>
<dbReference type="PANTHER" id="PTHR31197">
    <property type="entry name" value="OS01G0612600 PROTEIN"/>
    <property type="match status" value="1"/>
</dbReference>